<dbReference type="InterPro" id="IPR013780">
    <property type="entry name" value="Glyco_hydro_b"/>
</dbReference>
<sequence length="113" mass="12825">MIMLWINVINIFNHGLYGARPYAYAIAGTPYLMFFDLNHTRCFTLQYIIDLTINCPSQIYLPEMVYSRPNGYSITLTCGLESSVNLDDSNLIDIYTTNLTPNGCMKIVTMCSC</sequence>
<dbReference type="EMBL" id="CAJNOT010000327">
    <property type="protein sequence ID" value="CAF0942291.1"/>
    <property type="molecule type" value="Genomic_DNA"/>
</dbReference>
<comment type="caution">
    <text evidence="2">The sequence shown here is derived from an EMBL/GenBank/DDBJ whole genome shotgun (WGS) entry which is preliminary data.</text>
</comment>
<dbReference type="InterPro" id="IPR041036">
    <property type="entry name" value="GH5_C"/>
</dbReference>
<dbReference type="Pfam" id="PF18564">
    <property type="entry name" value="Glyco_hydro_5_C"/>
    <property type="match status" value="1"/>
</dbReference>
<dbReference type="Proteomes" id="UP000663864">
    <property type="component" value="Unassembled WGS sequence"/>
</dbReference>
<dbReference type="AlphaFoldDB" id="A0A814CN71"/>
<dbReference type="Gene3D" id="2.60.40.1180">
    <property type="entry name" value="Golgi alpha-mannosidase II"/>
    <property type="match status" value="1"/>
</dbReference>
<gene>
    <name evidence="2" type="ORF">ZHD862_LOCUS9537</name>
</gene>
<feature type="domain" description="Glycoside hydrolase family 5 C-terminal" evidence="1">
    <location>
        <begin position="20"/>
        <end position="96"/>
    </location>
</feature>
<reference evidence="2" key="1">
    <citation type="submission" date="2021-02" db="EMBL/GenBank/DDBJ databases">
        <authorList>
            <person name="Nowell W R."/>
        </authorList>
    </citation>
    <scope>NUCLEOTIDE SEQUENCE</scope>
</reference>
<organism evidence="2 3">
    <name type="scientific">Rotaria sordida</name>
    <dbReference type="NCBI Taxonomy" id="392033"/>
    <lineage>
        <taxon>Eukaryota</taxon>
        <taxon>Metazoa</taxon>
        <taxon>Spiralia</taxon>
        <taxon>Gnathifera</taxon>
        <taxon>Rotifera</taxon>
        <taxon>Eurotatoria</taxon>
        <taxon>Bdelloidea</taxon>
        <taxon>Philodinida</taxon>
        <taxon>Philodinidae</taxon>
        <taxon>Rotaria</taxon>
    </lineage>
</organism>
<accession>A0A814CN71</accession>
<evidence type="ECO:0000313" key="3">
    <source>
        <dbReference type="Proteomes" id="UP000663864"/>
    </source>
</evidence>
<evidence type="ECO:0000313" key="2">
    <source>
        <dbReference type="EMBL" id="CAF0942291.1"/>
    </source>
</evidence>
<protein>
    <recommendedName>
        <fullName evidence="1">Glycoside hydrolase family 5 C-terminal domain-containing protein</fullName>
    </recommendedName>
</protein>
<name>A0A814CN71_9BILA</name>
<proteinExistence type="predicted"/>
<evidence type="ECO:0000259" key="1">
    <source>
        <dbReference type="Pfam" id="PF18564"/>
    </source>
</evidence>